<gene>
    <name evidence="2" type="ORF">VP1G_02807</name>
</gene>
<dbReference type="OrthoDB" id="4359806at2759"/>
<dbReference type="AlphaFoldDB" id="A0A194UUX2"/>
<dbReference type="Proteomes" id="UP000078576">
    <property type="component" value="Unassembled WGS sequence"/>
</dbReference>
<evidence type="ECO:0000313" key="3">
    <source>
        <dbReference type="Proteomes" id="UP000078576"/>
    </source>
</evidence>
<feature type="signal peptide" evidence="1">
    <location>
        <begin position="1"/>
        <end position="18"/>
    </location>
</feature>
<organism evidence="2 3">
    <name type="scientific">Cytospora mali</name>
    <name type="common">Apple Valsa canker fungus</name>
    <name type="synonym">Valsa mali</name>
    <dbReference type="NCBI Taxonomy" id="578113"/>
    <lineage>
        <taxon>Eukaryota</taxon>
        <taxon>Fungi</taxon>
        <taxon>Dikarya</taxon>
        <taxon>Ascomycota</taxon>
        <taxon>Pezizomycotina</taxon>
        <taxon>Sordariomycetes</taxon>
        <taxon>Sordariomycetidae</taxon>
        <taxon>Diaporthales</taxon>
        <taxon>Cytosporaceae</taxon>
        <taxon>Cytospora</taxon>
    </lineage>
</organism>
<keyword evidence="3" id="KW-1185">Reference proteome</keyword>
<sequence>MLTLSLITLTLLLSPALAMGPPLEENVPPKIDPSKLENFTWSDPFSSPNLDRFYATCENQRTFNALEYQLHDLQKEEPKGLWPYRDALKTLFGGRPYPGGWDGMDAHGYERNLLKMEYTDVPVKVREWIEEQERSEGPGQGLFGVYDKPKKGEKATAIAKLPEVDYLRPLDQNRVVIFAPGAVYETLPLWVAEGSDCEDTLADLNKYSPKLVDGGVVGWTIDYTTPRRGRLERNMEFTVKAQVLGVKVDASVEKEGQDAVRTDGKDEL</sequence>
<evidence type="ECO:0000256" key="1">
    <source>
        <dbReference type="SAM" id="SignalP"/>
    </source>
</evidence>
<name>A0A194UUX2_CYTMA</name>
<feature type="chain" id="PRO_5008265878" evidence="1">
    <location>
        <begin position="19"/>
        <end position="268"/>
    </location>
</feature>
<reference evidence="3" key="1">
    <citation type="submission" date="2014-12" db="EMBL/GenBank/DDBJ databases">
        <title>Genome Sequence of Valsa Canker Pathogens Uncovers a Specific Adaption of Colonization on Woody Bark.</title>
        <authorList>
            <person name="Yin Z."/>
            <person name="Liu H."/>
            <person name="Gao X."/>
            <person name="Li Z."/>
            <person name="Song N."/>
            <person name="Ke X."/>
            <person name="Dai Q."/>
            <person name="Wu Y."/>
            <person name="Sun Y."/>
            <person name="Xu J.-R."/>
            <person name="Kang Z.K."/>
            <person name="Wang L."/>
            <person name="Huang L."/>
        </authorList>
    </citation>
    <scope>NUCLEOTIDE SEQUENCE [LARGE SCALE GENOMIC DNA]</scope>
    <source>
        <strain evidence="3">SXYL134</strain>
    </source>
</reference>
<keyword evidence="1" id="KW-0732">Signal</keyword>
<accession>A0A194UUX2</accession>
<evidence type="ECO:0000313" key="2">
    <source>
        <dbReference type="EMBL" id="KUI55406.1"/>
    </source>
</evidence>
<proteinExistence type="predicted"/>
<protein>
    <submittedName>
        <fullName evidence="2">Uncharacterized protein</fullName>
    </submittedName>
</protein>
<dbReference type="EMBL" id="KN714680">
    <property type="protein sequence ID" value="KUI55406.1"/>
    <property type="molecule type" value="Genomic_DNA"/>
</dbReference>